<evidence type="ECO:0000313" key="9">
    <source>
        <dbReference type="Proteomes" id="UP001500368"/>
    </source>
</evidence>
<organism evidence="8 9">
    <name type="scientific">Nesterenkonia rhizosphaerae</name>
    <dbReference type="NCBI Taxonomy" id="1348272"/>
    <lineage>
        <taxon>Bacteria</taxon>
        <taxon>Bacillati</taxon>
        <taxon>Actinomycetota</taxon>
        <taxon>Actinomycetes</taxon>
        <taxon>Micrococcales</taxon>
        <taxon>Micrococcaceae</taxon>
        <taxon>Nesterenkonia</taxon>
    </lineage>
</organism>
<accession>A0ABP9FYN9</accession>
<dbReference type="EMBL" id="BAABLW010000007">
    <property type="protein sequence ID" value="GAA4918657.1"/>
    <property type="molecule type" value="Genomic_DNA"/>
</dbReference>
<dbReference type="RefSeq" id="WP_345477257.1">
    <property type="nucleotide sequence ID" value="NZ_BAABLW010000007.1"/>
</dbReference>
<feature type="domain" description="Type II secretion system protein GspF" evidence="7">
    <location>
        <begin position="70"/>
        <end position="198"/>
    </location>
</feature>
<keyword evidence="2" id="KW-1003">Cell membrane</keyword>
<comment type="caution">
    <text evidence="8">The sequence shown here is derived from an EMBL/GenBank/DDBJ whole genome shotgun (WGS) entry which is preliminary data.</text>
</comment>
<evidence type="ECO:0000256" key="5">
    <source>
        <dbReference type="ARBA" id="ARBA00023136"/>
    </source>
</evidence>
<name>A0ABP9FYN9_9MICC</name>
<dbReference type="Proteomes" id="UP001500368">
    <property type="component" value="Unassembled WGS sequence"/>
</dbReference>
<evidence type="ECO:0000256" key="2">
    <source>
        <dbReference type="ARBA" id="ARBA00022475"/>
    </source>
</evidence>
<gene>
    <name evidence="8" type="ORF">GCM10025790_12970</name>
</gene>
<dbReference type="Pfam" id="PF00482">
    <property type="entry name" value="T2SSF"/>
    <property type="match status" value="1"/>
</dbReference>
<keyword evidence="3 6" id="KW-0812">Transmembrane</keyword>
<proteinExistence type="predicted"/>
<keyword evidence="9" id="KW-1185">Reference proteome</keyword>
<protein>
    <recommendedName>
        <fullName evidence="7">Type II secretion system protein GspF domain-containing protein</fullName>
    </recommendedName>
</protein>
<dbReference type="PANTHER" id="PTHR35007">
    <property type="entry name" value="INTEGRAL MEMBRANE PROTEIN-RELATED"/>
    <property type="match status" value="1"/>
</dbReference>
<evidence type="ECO:0000256" key="6">
    <source>
        <dbReference type="SAM" id="Phobius"/>
    </source>
</evidence>
<feature type="transmembrane region" description="Helical" evidence="6">
    <location>
        <begin position="213"/>
        <end position="234"/>
    </location>
</feature>
<keyword evidence="5 6" id="KW-0472">Membrane</keyword>
<evidence type="ECO:0000256" key="4">
    <source>
        <dbReference type="ARBA" id="ARBA00022989"/>
    </source>
</evidence>
<evidence type="ECO:0000259" key="7">
    <source>
        <dbReference type="Pfam" id="PF00482"/>
    </source>
</evidence>
<keyword evidence="4 6" id="KW-1133">Transmembrane helix</keyword>
<evidence type="ECO:0000313" key="8">
    <source>
        <dbReference type="EMBL" id="GAA4918657.1"/>
    </source>
</evidence>
<evidence type="ECO:0000256" key="1">
    <source>
        <dbReference type="ARBA" id="ARBA00004651"/>
    </source>
</evidence>
<evidence type="ECO:0000256" key="3">
    <source>
        <dbReference type="ARBA" id="ARBA00022692"/>
    </source>
</evidence>
<dbReference type="PANTHER" id="PTHR35007:SF4">
    <property type="entry name" value="CONSERVED TRANSMEMBRANE PROTEIN-RELATED"/>
    <property type="match status" value="1"/>
</dbReference>
<comment type="subcellular location">
    <subcellularLocation>
        <location evidence="1">Cell membrane</location>
        <topology evidence="1">Multi-pass membrane protein</topology>
    </subcellularLocation>
</comment>
<reference evidence="9" key="1">
    <citation type="journal article" date="2019" name="Int. J. Syst. Evol. Microbiol.">
        <title>The Global Catalogue of Microorganisms (GCM) 10K type strain sequencing project: providing services to taxonomists for standard genome sequencing and annotation.</title>
        <authorList>
            <consortium name="The Broad Institute Genomics Platform"/>
            <consortium name="The Broad Institute Genome Sequencing Center for Infectious Disease"/>
            <person name="Wu L."/>
            <person name="Ma J."/>
        </authorList>
    </citation>
    <scope>NUCLEOTIDE SEQUENCE [LARGE SCALE GENOMIC DNA]</scope>
    <source>
        <strain evidence="9">JCM 19129</strain>
    </source>
</reference>
<sequence length="250" mass="26281">MTGLWATAAGLLIISSVLLLIRPAPAGSGPDGSGGTGSPRRGLHQWPVSSWLRRRGVHQLQLGKEAASLLRQFAALLQSGRGEAQAWAELHRHWSHSAAEHPFSDITQQVSGSLQAGVGSAEGLRRCAEQATDPEIRGLLQRLMTAATLSSQTGAPLSKLVEQMAQSLEEAAQLRAAVETATAGPKLTQLILTLLPAGGILLGHLMGADPLQILFGGGLGMLCLVIGAVCLLLGRLWSHRLISSVLQEMP</sequence>
<dbReference type="InterPro" id="IPR018076">
    <property type="entry name" value="T2SS_GspF_dom"/>
</dbReference>